<dbReference type="SUPFAM" id="SSF48310">
    <property type="entry name" value="Aldehyde ferredoxin oxidoreductase, C-terminal domains"/>
    <property type="match status" value="1"/>
</dbReference>
<dbReference type="GO" id="GO:0033726">
    <property type="term" value="F:aldehyde ferredoxin oxidoreductase activity"/>
    <property type="evidence" value="ECO:0007669"/>
    <property type="project" value="UniProtKB-EC"/>
</dbReference>
<feature type="domain" description="Aldehyde ferredoxin oxidoreductase N-terminal" evidence="9">
    <location>
        <begin position="1"/>
        <end position="200"/>
    </location>
</feature>
<dbReference type="OrthoDB" id="9763894at2"/>
<reference evidence="10 11" key="1">
    <citation type="submission" date="2007-08" db="EMBL/GenBank/DDBJ databases">
        <title>Complete sequence of Roseiflexus castenholzii DSM 13941.</title>
        <authorList>
            <consortium name="US DOE Joint Genome Institute"/>
            <person name="Copeland A."/>
            <person name="Lucas S."/>
            <person name="Lapidus A."/>
            <person name="Barry K."/>
            <person name="Glavina del Rio T."/>
            <person name="Dalin E."/>
            <person name="Tice H."/>
            <person name="Pitluck S."/>
            <person name="Thompson L.S."/>
            <person name="Brettin T."/>
            <person name="Bruce D."/>
            <person name="Detter J.C."/>
            <person name="Han C."/>
            <person name="Tapia R."/>
            <person name="Schmutz J."/>
            <person name="Larimer F."/>
            <person name="Land M."/>
            <person name="Hauser L."/>
            <person name="Kyrpides N."/>
            <person name="Mikhailova N."/>
            <person name="Bryant D.A."/>
            <person name="Hanada S."/>
            <person name="Tsukatani Y."/>
            <person name="Richardson P."/>
        </authorList>
    </citation>
    <scope>NUCLEOTIDE SEQUENCE [LARGE SCALE GENOMIC DNA]</scope>
    <source>
        <strain evidence="11">DSM 13941 / HLO8</strain>
    </source>
</reference>
<dbReference type="STRING" id="383372.Rcas_0715"/>
<dbReference type="RefSeq" id="WP_012119266.1">
    <property type="nucleotide sequence ID" value="NC_009767.1"/>
</dbReference>
<evidence type="ECO:0000313" key="10">
    <source>
        <dbReference type="EMBL" id="ABU56836.1"/>
    </source>
</evidence>
<evidence type="ECO:0000256" key="6">
    <source>
        <dbReference type="ARBA" id="ARBA00023004"/>
    </source>
</evidence>
<keyword evidence="6" id="KW-0408">Iron</keyword>
<keyword evidence="5 10" id="KW-0560">Oxidoreductase</keyword>
<evidence type="ECO:0000313" key="11">
    <source>
        <dbReference type="Proteomes" id="UP000000263"/>
    </source>
</evidence>
<dbReference type="Gene3D" id="1.10.569.10">
    <property type="entry name" value="Aldehyde Ferredoxin Oxidoreductase Protein, subunit A, domain 2"/>
    <property type="match status" value="1"/>
</dbReference>
<dbReference type="Pfam" id="PF01314">
    <property type="entry name" value="AFOR_C"/>
    <property type="match status" value="1"/>
</dbReference>
<name>A7NH89_ROSCS</name>
<dbReference type="KEGG" id="rca:Rcas_0715"/>
<evidence type="ECO:0000256" key="5">
    <source>
        <dbReference type="ARBA" id="ARBA00023002"/>
    </source>
</evidence>
<evidence type="ECO:0000256" key="4">
    <source>
        <dbReference type="ARBA" id="ARBA00022723"/>
    </source>
</evidence>
<dbReference type="eggNOG" id="COG2414">
    <property type="taxonomic scope" value="Bacteria"/>
</dbReference>
<comment type="cofactor">
    <cofactor evidence="1">
        <name>[4Fe-4S] cluster</name>
        <dbReference type="ChEBI" id="CHEBI:49883"/>
    </cofactor>
</comment>
<comment type="similarity">
    <text evidence="2">Belongs to the AOR/FOR family.</text>
</comment>
<keyword evidence="7" id="KW-0411">Iron-sulfur</keyword>
<dbReference type="InterPro" id="IPR013985">
    <property type="entry name" value="Ald_Fedxn_OxRdtase_dom3"/>
</dbReference>
<dbReference type="GO" id="GO:0009055">
    <property type="term" value="F:electron transfer activity"/>
    <property type="evidence" value="ECO:0007669"/>
    <property type="project" value="InterPro"/>
</dbReference>
<dbReference type="Pfam" id="PF02730">
    <property type="entry name" value="AFOR_N"/>
    <property type="match status" value="1"/>
</dbReference>
<dbReference type="SUPFAM" id="SSF56228">
    <property type="entry name" value="Aldehyde ferredoxin oxidoreductase, N-terminal domain"/>
    <property type="match status" value="1"/>
</dbReference>
<proteinExistence type="inferred from homology"/>
<dbReference type="InterPro" id="IPR001203">
    <property type="entry name" value="OxRdtase_Ald_Fedxn_C"/>
</dbReference>
<evidence type="ECO:0000256" key="7">
    <source>
        <dbReference type="ARBA" id="ARBA00023014"/>
    </source>
</evidence>
<evidence type="ECO:0000256" key="8">
    <source>
        <dbReference type="ARBA" id="ARBA00049934"/>
    </source>
</evidence>
<dbReference type="EC" id="1.2.7.5" evidence="10"/>
<keyword evidence="4" id="KW-0479">Metal-binding</keyword>
<dbReference type="InterPro" id="IPR013984">
    <property type="entry name" value="Ald_Fedxn_OxRdtase_dom2"/>
</dbReference>
<dbReference type="AlphaFoldDB" id="A7NH89"/>
<evidence type="ECO:0000256" key="2">
    <source>
        <dbReference type="ARBA" id="ARBA00011032"/>
    </source>
</evidence>
<sequence>MPLQALRVALTDQRVMTEYLPAEVEQRFLGGRGAAAWLLARWVPSKIGPLAPANLLIFSAGPLAGVTFGGLTVTTRSPITNSVSHGWASGRWGAHLRRAGYDLLILEGQSPDWCWIRIDGSQVDILPATRLLGLDTQATNQALRRDLGDEYAVLCIGPAGEAGVAYSAIVAEGAFAVEPAGAGAIMARKRVKAIAVRGAHPCPVADRQRLDQALESINRRIAASDVAAGFRQYGSLCYAQRAEELGALSARNGQSHTVSHASAISRTALAQRGRRESRGCEGCLLACHSAYIRKNGEPVAYPDLEALAGFGWRCGLSTPDAIILVNDLCLRLGLDVSETSAALAFVMECRERGLIHAGNLAWGDLESVVGALRRLGQRQEKRDILSLGVGEMQEVYYGSSAFAPQVRQLAFPALDPRALPEIALADATAPIGGDYRYAMIYEPFLVEPPVWLPTDPSNPHSIQGVVPRLIWHERFAAAVDAAGLCRRLALLAYQIAPAELNELLAATLGRSFTSVDVAKIGERIVTLERWLAVQYGAGRDTLPHRWTEEPLEDGPAAGKLPLLNDMLAEYYRRHGWDEQGRPSEARLTELGITLPA</sequence>
<dbReference type="HOGENOM" id="CLU_020364_1_0_0"/>
<dbReference type="Gene3D" id="3.60.9.10">
    <property type="entry name" value="Aldehyde ferredoxin oxidoreductase, N-terminal domain"/>
    <property type="match status" value="1"/>
</dbReference>
<dbReference type="GO" id="GO:0046872">
    <property type="term" value="F:metal ion binding"/>
    <property type="evidence" value="ECO:0007669"/>
    <property type="project" value="UniProtKB-KW"/>
</dbReference>
<dbReference type="InterPro" id="IPR036021">
    <property type="entry name" value="Tungsten_al_ferr_oxy-like_C"/>
</dbReference>
<accession>A7NH89</accession>
<gene>
    <name evidence="10" type="ordered locus">Rcas_0715</name>
</gene>
<dbReference type="InterPro" id="IPR013983">
    <property type="entry name" value="Ald_Fedxn_OxRdtase_N"/>
</dbReference>
<dbReference type="EMBL" id="CP000804">
    <property type="protein sequence ID" value="ABU56836.1"/>
    <property type="molecule type" value="Genomic_DNA"/>
</dbReference>
<organism evidence="10 11">
    <name type="scientific">Roseiflexus castenholzii (strain DSM 13941 / HLO8)</name>
    <dbReference type="NCBI Taxonomy" id="383372"/>
    <lineage>
        <taxon>Bacteria</taxon>
        <taxon>Bacillati</taxon>
        <taxon>Chloroflexota</taxon>
        <taxon>Chloroflexia</taxon>
        <taxon>Chloroflexales</taxon>
        <taxon>Roseiflexineae</taxon>
        <taxon>Roseiflexaceae</taxon>
        <taxon>Roseiflexus</taxon>
    </lineage>
</organism>
<comment type="cofactor">
    <cofactor evidence="8">
        <name>tungstopterin</name>
        <dbReference type="ChEBI" id="CHEBI:30402"/>
    </cofactor>
</comment>
<dbReference type="PANTHER" id="PTHR30038">
    <property type="entry name" value="ALDEHYDE FERREDOXIN OXIDOREDUCTASE"/>
    <property type="match status" value="1"/>
</dbReference>
<dbReference type="InterPro" id="IPR051919">
    <property type="entry name" value="W-dependent_AOR"/>
</dbReference>
<dbReference type="PANTHER" id="PTHR30038:SF0">
    <property type="entry name" value="TUNGSTEN-CONTAINING ALDEHYDE FERREDOXIN OXIDOREDUCTASE"/>
    <property type="match status" value="1"/>
</dbReference>
<evidence type="ECO:0000259" key="9">
    <source>
        <dbReference type="SMART" id="SM00790"/>
    </source>
</evidence>
<protein>
    <submittedName>
        <fullName evidence="10">Aldehyde ferredoxin oxidoreductase</fullName>
        <ecNumber evidence="10">1.2.7.5</ecNumber>
    </submittedName>
</protein>
<keyword evidence="3" id="KW-0004">4Fe-4S</keyword>
<evidence type="ECO:0000256" key="1">
    <source>
        <dbReference type="ARBA" id="ARBA00001966"/>
    </source>
</evidence>
<evidence type="ECO:0000256" key="3">
    <source>
        <dbReference type="ARBA" id="ARBA00022485"/>
    </source>
</evidence>
<dbReference type="InterPro" id="IPR036503">
    <property type="entry name" value="Ald_Fedxn_OxRdtase_N_sf"/>
</dbReference>
<dbReference type="Gene3D" id="1.10.599.10">
    <property type="entry name" value="Aldehyde Ferredoxin Oxidoreductase Protein, subunit A, domain 3"/>
    <property type="match status" value="1"/>
</dbReference>
<dbReference type="GO" id="GO:0051539">
    <property type="term" value="F:4 iron, 4 sulfur cluster binding"/>
    <property type="evidence" value="ECO:0007669"/>
    <property type="project" value="UniProtKB-KW"/>
</dbReference>
<dbReference type="SMART" id="SM00790">
    <property type="entry name" value="AFOR_N"/>
    <property type="match status" value="1"/>
</dbReference>
<dbReference type="Proteomes" id="UP000000263">
    <property type="component" value="Chromosome"/>
</dbReference>
<keyword evidence="11" id="KW-1185">Reference proteome</keyword>